<evidence type="ECO:0000313" key="4">
    <source>
        <dbReference type="Proteomes" id="UP000327013"/>
    </source>
</evidence>
<sequence>MGALLVYMLGPLLMISRTVSIVYPNESIITLAEVQANPYYRSLMNGFAETALLTHGPGQTTTKPAEGVFESGIATLSEWAASLALSSRRLWPSERSPVESMLLALLATAEAYLGQKVERATVLTPFSETQDELRMLLDNLLRHKGIEPCTHSDELTPQLRIFFATPRHSKLLARGKTATSGHSRMAVCRAESTDQASHQAYCSRRRPSPRAALPSPPRRRAWIRNSAAKGAESTLRPYLCGLDWCRHG</sequence>
<reference evidence="3 4" key="1">
    <citation type="submission" date="2019-06" db="EMBL/GenBank/DDBJ databases">
        <title>A chromosomal-level reference genome of Carpinus fangiana (Coryloideae, Betulaceae).</title>
        <authorList>
            <person name="Yang X."/>
            <person name="Wang Z."/>
            <person name="Zhang L."/>
            <person name="Hao G."/>
            <person name="Liu J."/>
            <person name="Yang Y."/>
        </authorList>
    </citation>
    <scope>NUCLEOTIDE SEQUENCE [LARGE SCALE GENOMIC DNA]</scope>
    <source>
        <strain evidence="3">Cfa_2016G</strain>
        <tissue evidence="3">Leaf</tissue>
    </source>
</reference>
<dbReference type="AlphaFoldDB" id="A0A5N6KZW6"/>
<evidence type="ECO:0000313" key="3">
    <source>
        <dbReference type="EMBL" id="KAB8437365.1"/>
    </source>
</evidence>
<feature type="chain" id="PRO_5024414633" description="DNA2/NAM7 helicase-like C-terminal domain-containing protein" evidence="2">
    <location>
        <begin position="21"/>
        <end position="248"/>
    </location>
</feature>
<evidence type="ECO:0008006" key="5">
    <source>
        <dbReference type="Google" id="ProtNLM"/>
    </source>
</evidence>
<name>A0A5N6KZW6_9ROSI</name>
<protein>
    <recommendedName>
        <fullName evidence="5">DNA2/NAM7 helicase-like C-terminal domain-containing protein</fullName>
    </recommendedName>
</protein>
<evidence type="ECO:0000256" key="1">
    <source>
        <dbReference type="SAM" id="MobiDB-lite"/>
    </source>
</evidence>
<keyword evidence="2" id="KW-0732">Signal</keyword>
<feature type="region of interest" description="Disordered" evidence="1">
    <location>
        <begin position="198"/>
        <end position="219"/>
    </location>
</feature>
<evidence type="ECO:0000256" key="2">
    <source>
        <dbReference type="SAM" id="SignalP"/>
    </source>
</evidence>
<keyword evidence="4" id="KW-1185">Reference proteome</keyword>
<accession>A0A5N6KZW6</accession>
<feature type="signal peptide" evidence="2">
    <location>
        <begin position="1"/>
        <end position="20"/>
    </location>
</feature>
<organism evidence="3 4">
    <name type="scientific">Carpinus fangiana</name>
    <dbReference type="NCBI Taxonomy" id="176857"/>
    <lineage>
        <taxon>Eukaryota</taxon>
        <taxon>Viridiplantae</taxon>
        <taxon>Streptophyta</taxon>
        <taxon>Embryophyta</taxon>
        <taxon>Tracheophyta</taxon>
        <taxon>Spermatophyta</taxon>
        <taxon>Magnoliopsida</taxon>
        <taxon>eudicotyledons</taxon>
        <taxon>Gunneridae</taxon>
        <taxon>Pentapetalae</taxon>
        <taxon>rosids</taxon>
        <taxon>fabids</taxon>
        <taxon>Fagales</taxon>
        <taxon>Betulaceae</taxon>
        <taxon>Carpinus</taxon>
    </lineage>
</organism>
<comment type="caution">
    <text evidence="3">The sequence shown here is derived from an EMBL/GenBank/DDBJ whole genome shotgun (WGS) entry which is preliminary data.</text>
</comment>
<gene>
    <name evidence="3" type="ORF">FH972_025045</name>
</gene>
<proteinExistence type="predicted"/>
<dbReference type="Proteomes" id="UP000327013">
    <property type="component" value="Unassembled WGS sequence"/>
</dbReference>
<dbReference type="EMBL" id="VIBQ01000036">
    <property type="protein sequence ID" value="KAB8437365.1"/>
    <property type="molecule type" value="Genomic_DNA"/>
</dbReference>